<dbReference type="EMBL" id="FORI01000003">
    <property type="protein sequence ID" value="SFI63664.1"/>
    <property type="molecule type" value="Genomic_DNA"/>
</dbReference>
<keyword evidence="4" id="KW-1185">Reference proteome</keyword>
<keyword evidence="2" id="KW-1133">Transmembrane helix</keyword>
<dbReference type="Pfam" id="PF14014">
    <property type="entry name" value="DUF4230"/>
    <property type="match status" value="1"/>
</dbReference>
<reference evidence="4" key="1">
    <citation type="submission" date="2016-10" db="EMBL/GenBank/DDBJ databases">
        <authorList>
            <person name="Varghese N."/>
            <person name="Submissions S."/>
        </authorList>
    </citation>
    <scope>NUCLEOTIDE SEQUENCE [LARGE SCALE GENOMIC DNA]</scope>
    <source>
        <strain evidence="4">XBD1002</strain>
    </source>
</reference>
<evidence type="ECO:0000256" key="2">
    <source>
        <dbReference type="SAM" id="Phobius"/>
    </source>
</evidence>
<feature type="transmembrane region" description="Helical" evidence="2">
    <location>
        <begin position="31"/>
        <end position="53"/>
    </location>
</feature>
<dbReference type="Proteomes" id="UP000182737">
    <property type="component" value="Unassembled WGS sequence"/>
</dbReference>
<sequence length="213" mass="23649">MEKTENTEKTVKTPKNPKPAKMHRAGLGTRILLRIVTILLIALLVLGGGYFAFKRFTVVKKQSNIALVERQLSYCQELVTAKYRYSDIITLKKTSGFAKSYTIIKYSGLIRAGVADITDISYSVSLDGKTITLSIPQAEVLGNEIVSQSVFDEKQSIFVPISTQEIFDEIEGAKVSAAEDMVAEGILDDARDYAIRIVTQFMLALGFEEVKIR</sequence>
<name>A0A1I3JU01_9SPIR</name>
<organism evidence="3 4">
    <name type="scientific">Treponema bryantii</name>
    <dbReference type="NCBI Taxonomy" id="163"/>
    <lineage>
        <taxon>Bacteria</taxon>
        <taxon>Pseudomonadati</taxon>
        <taxon>Spirochaetota</taxon>
        <taxon>Spirochaetia</taxon>
        <taxon>Spirochaetales</taxon>
        <taxon>Treponemataceae</taxon>
        <taxon>Treponema</taxon>
    </lineage>
</organism>
<proteinExistence type="predicted"/>
<dbReference type="RefSeq" id="WP_074931080.1">
    <property type="nucleotide sequence ID" value="NZ_FORI01000003.1"/>
</dbReference>
<keyword evidence="2" id="KW-0472">Membrane</keyword>
<dbReference type="InterPro" id="IPR025324">
    <property type="entry name" value="DUF4230"/>
</dbReference>
<dbReference type="OrthoDB" id="359931at2"/>
<evidence type="ECO:0000313" key="3">
    <source>
        <dbReference type="EMBL" id="SFI63664.1"/>
    </source>
</evidence>
<evidence type="ECO:0000313" key="4">
    <source>
        <dbReference type="Proteomes" id="UP000182737"/>
    </source>
</evidence>
<evidence type="ECO:0000256" key="1">
    <source>
        <dbReference type="SAM" id="MobiDB-lite"/>
    </source>
</evidence>
<gene>
    <name evidence="3" type="ORF">SAMN04487775_103242</name>
</gene>
<accession>A0A1I3JU01</accession>
<evidence type="ECO:0008006" key="5">
    <source>
        <dbReference type="Google" id="ProtNLM"/>
    </source>
</evidence>
<protein>
    <recommendedName>
        <fullName evidence="5">DUF4230 domain-containing protein</fullName>
    </recommendedName>
</protein>
<feature type="compositionally biased region" description="Basic and acidic residues" evidence="1">
    <location>
        <begin position="1"/>
        <end position="11"/>
    </location>
</feature>
<keyword evidence="2" id="KW-0812">Transmembrane</keyword>
<feature type="region of interest" description="Disordered" evidence="1">
    <location>
        <begin position="1"/>
        <end position="22"/>
    </location>
</feature>
<dbReference type="AlphaFoldDB" id="A0A1I3JU01"/>